<keyword evidence="3" id="KW-1185">Reference proteome</keyword>
<evidence type="ECO:0000259" key="1">
    <source>
        <dbReference type="Pfam" id="PF12571"/>
    </source>
</evidence>
<reference evidence="2 3" key="1">
    <citation type="journal article" date="2009" name="Appl. Environ. Microbiol.">
        <title>Characterization of a new plasmid-like prophage in a pandemic Vibrio parahaemolyticus O3:K6 strain.</title>
        <authorList>
            <person name="Lan S.F."/>
            <person name="Huang C.H."/>
            <person name="Chang C.H."/>
            <person name="Liao W.C."/>
            <person name="Lin I.H."/>
            <person name="Jian W.N."/>
            <person name="Wu Y.G."/>
            <person name="Chen S.Y."/>
            <person name="Wong H.C."/>
        </authorList>
    </citation>
    <scope>NUCLEOTIDE SEQUENCE [LARGE SCALE GENOMIC DNA]</scope>
</reference>
<evidence type="ECO:0000313" key="3">
    <source>
        <dbReference type="Proteomes" id="UP000008090"/>
    </source>
</evidence>
<accession>A2I2X8</accession>
<feature type="domain" description="Phage tail fibre protein N-terminal" evidence="1">
    <location>
        <begin position="8"/>
        <end position="102"/>
    </location>
</feature>
<sequence length="174" mass="19323">MSEPRVQFTNAGLAELISAKNTGIKAAITHIAAGDKSYTPLATQTALVREKQRVAIVDYEELSPTQLRMGAKFTGTLEYEVREIGFYLESGTLLAVYSVPNTLLTYKSANSSWIQKFTLDISPLPTDSVTVVVGTENINLMMTEELATMATAQIDNMTRHVELLFRFNELEKRV</sequence>
<dbReference type="KEGG" id="vg:5076264"/>
<dbReference type="OrthoDB" id="20398at10239"/>
<dbReference type="Pfam" id="PF12571">
    <property type="entry name" value="Phage_tail_fib"/>
    <property type="match status" value="1"/>
</dbReference>
<dbReference type="InterPro" id="IPR022225">
    <property type="entry name" value="Phage_tail_fibre_N"/>
</dbReference>
<proteinExistence type="predicted"/>
<protein>
    <submittedName>
        <fullName evidence="2">Putative pyocin R2_PP</fullName>
    </submittedName>
</protein>
<dbReference type="EMBL" id="EF057797">
    <property type="protein sequence ID" value="ABM73392.1"/>
    <property type="molecule type" value="Genomic_DNA"/>
</dbReference>
<evidence type="ECO:0000313" key="2">
    <source>
        <dbReference type="EMBL" id="ABM73392.1"/>
    </source>
</evidence>
<dbReference type="RefSeq" id="YP_001039832.1">
    <property type="nucleotide sequence ID" value="NC_009016.1"/>
</dbReference>
<organism evidence="2 3">
    <name type="scientific">Vibrio phage VP882</name>
    <dbReference type="NCBI Taxonomy" id="2913982"/>
    <lineage>
        <taxon>Viruses</taxon>
        <taxon>Duplodnaviria</taxon>
        <taxon>Heunggongvirae</taxon>
        <taxon>Uroviricota</taxon>
        <taxon>Caudoviricetes</taxon>
        <taxon>Hapunavirus</taxon>
        <taxon>Hapunavirus VP882</taxon>
    </lineage>
</organism>
<name>A2I2X8_9CAUD</name>
<dbReference type="Proteomes" id="UP000008090">
    <property type="component" value="Segment"/>
</dbReference>
<dbReference type="GeneID" id="5076264"/>